<accession>A0AAV7KLB5</accession>
<keyword evidence="12" id="KW-0472">Membrane</keyword>
<dbReference type="AlphaFoldDB" id="A0AAV7KLB5"/>
<dbReference type="GO" id="GO:0016972">
    <property type="term" value="F:thiol oxidase activity"/>
    <property type="evidence" value="ECO:0007669"/>
    <property type="project" value="InterPro"/>
</dbReference>
<keyword evidence="9 17" id="KW-0274">FAD</keyword>
<dbReference type="Proteomes" id="UP001165289">
    <property type="component" value="Unassembled WGS sequence"/>
</dbReference>
<comment type="similarity">
    <text evidence="3">Belongs to the EROs family.</text>
</comment>
<dbReference type="InterPro" id="IPR037192">
    <property type="entry name" value="ERO1-like_sf"/>
</dbReference>
<feature type="active site" evidence="16">
    <location>
        <position position="381"/>
    </location>
</feature>
<keyword evidence="7 19" id="KW-0732">Signal</keyword>
<dbReference type="PIRSF" id="PIRSF017205">
    <property type="entry name" value="ERO1"/>
    <property type="match status" value="1"/>
</dbReference>
<evidence type="ECO:0000256" key="11">
    <source>
        <dbReference type="ARBA" id="ARBA00023002"/>
    </source>
</evidence>
<keyword evidence="8" id="KW-0256">Endoplasmic reticulum</keyword>
<evidence type="ECO:0000256" key="15">
    <source>
        <dbReference type="ARBA" id="ARBA00023284"/>
    </source>
</evidence>
<feature type="binding site" evidence="17">
    <location>
        <position position="243"/>
    </location>
    <ligand>
        <name>FAD</name>
        <dbReference type="ChEBI" id="CHEBI:57692"/>
    </ligand>
</feature>
<feature type="disulfide bond" description="Redox-active" evidence="18">
    <location>
        <begin position="378"/>
        <end position="381"/>
    </location>
</feature>
<feature type="active site" description="Nucleophile" evidence="16">
    <location>
        <position position="378"/>
    </location>
</feature>
<keyword evidence="5" id="KW-0813">Transport</keyword>
<feature type="signal peptide" evidence="19">
    <location>
        <begin position="1"/>
        <end position="19"/>
    </location>
</feature>
<gene>
    <name evidence="20" type="ORF">LOD99_9732</name>
</gene>
<feature type="binding site" evidence="17">
    <location>
        <position position="196"/>
    </location>
    <ligand>
        <name>FAD</name>
        <dbReference type="ChEBI" id="CHEBI:57692"/>
    </ligand>
</feature>
<dbReference type="GO" id="GO:0015035">
    <property type="term" value="F:protein-disulfide reductase activity"/>
    <property type="evidence" value="ECO:0007669"/>
    <property type="project" value="InterPro"/>
</dbReference>
<evidence type="ECO:0000256" key="8">
    <source>
        <dbReference type="ARBA" id="ARBA00022824"/>
    </source>
</evidence>
<evidence type="ECO:0000256" key="12">
    <source>
        <dbReference type="ARBA" id="ARBA00023136"/>
    </source>
</evidence>
<evidence type="ECO:0000256" key="5">
    <source>
        <dbReference type="ARBA" id="ARBA00022448"/>
    </source>
</evidence>
<keyword evidence="21" id="KW-1185">Reference proteome</keyword>
<evidence type="ECO:0000256" key="19">
    <source>
        <dbReference type="SAM" id="SignalP"/>
    </source>
</evidence>
<evidence type="ECO:0000256" key="3">
    <source>
        <dbReference type="ARBA" id="ARBA00008277"/>
    </source>
</evidence>
<protein>
    <submittedName>
        <fullName evidence="20">ERO1-like protein beta</fullName>
    </submittedName>
</protein>
<sequence>MSILETITCFICLILLCESQFVSPSSKQQQIQFTPKEFNSCFSQLSGPVEELCPSIELLHAFNIESFYGVITELVKRPYFRYYQTNLTRSCRFWTPSEQCTMPDCQLECCEDTEVPAYQIHSLCSQDMPIYNLGAINQTITPAKAEEISQWDLLSADICFEDQIGLLEDQLSSFYDLQSNREQYTAYTGPDAHRVWKSIYKENCFLPPGMNTSYKLNRIFTESSLAELCIEKRAFYRLISGLHASISLHLCEYYKYSCGAVYGKDEWRVNVNEFYHRFNPSSTDQQGPIWLKNIYFTFLVELYALSQAESDLKEAVFYTGNTVDDIDIQNKVSKILALLKTVDLSFDQKRLFFAEIEHVTSIRDAFANITRIIDCVTCQRCRLWGKLQTRAIATSLKILFSSHLSSNGNSHIRGGLLSNLARGEIVALFNGIAQLSKSIYFIESHRHLYN</sequence>
<evidence type="ECO:0000256" key="6">
    <source>
        <dbReference type="ARBA" id="ARBA00022630"/>
    </source>
</evidence>
<dbReference type="GO" id="GO:0071949">
    <property type="term" value="F:FAD binding"/>
    <property type="evidence" value="ECO:0007669"/>
    <property type="project" value="InterPro"/>
</dbReference>
<dbReference type="PANTHER" id="PTHR12613">
    <property type="entry name" value="ERO1-RELATED"/>
    <property type="match status" value="1"/>
</dbReference>
<evidence type="ECO:0000256" key="7">
    <source>
        <dbReference type="ARBA" id="ARBA00022729"/>
    </source>
</evidence>
<organism evidence="20 21">
    <name type="scientific">Oopsacas minuta</name>
    <dbReference type="NCBI Taxonomy" id="111878"/>
    <lineage>
        <taxon>Eukaryota</taxon>
        <taxon>Metazoa</taxon>
        <taxon>Porifera</taxon>
        <taxon>Hexactinellida</taxon>
        <taxon>Hexasterophora</taxon>
        <taxon>Lyssacinosida</taxon>
        <taxon>Leucopsacidae</taxon>
        <taxon>Oopsacas</taxon>
    </lineage>
</organism>
<evidence type="ECO:0000256" key="2">
    <source>
        <dbReference type="ARBA" id="ARBA00004367"/>
    </source>
</evidence>
<dbReference type="Pfam" id="PF04137">
    <property type="entry name" value="ERO1"/>
    <property type="match status" value="1"/>
</dbReference>
<comment type="caution">
    <text evidence="20">The sequence shown here is derived from an EMBL/GenBank/DDBJ whole genome shotgun (WGS) entry which is preliminary data.</text>
</comment>
<comment type="subunit">
    <text evidence="4">May function both as a monomer and a homodimer.</text>
</comment>
<feature type="disulfide bond" description="Redox-active" evidence="18">
    <location>
        <begin position="100"/>
        <end position="105"/>
    </location>
</feature>
<evidence type="ECO:0000256" key="14">
    <source>
        <dbReference type="ARBA" id="ARBA00023180"/>
    </source>
</evidence>
<evidence type="ECO:0000256" key="4">
    <source>
        <dbReference type="ARBA" id="ARBA00011802"/>
    </source>
</evidence>
<dbReference type="PANTHER" id="PTHR12613:SF0">
    <property type="entry name" value="ERO1-LIKE PROTEIN"/>
    <property type="match status" value="1"/>
</dbReference>
<keyword evidence="13 18" id="KW-1015">Disulfide bond</keyword>
<evidence type="ECO:0000256" key="9">
    <source>
        <dbReference type="ARBA" id="ARBA00022827"/>
    </source>
</evidence>
<keyword evidence="14" id="KW-0325">Glycoprotein</keyword>
<feature type="binding site" evidence="17">
    <location>
        <position position="277"/>
    </location>
    <ligand>
        <name>FAD</name>
        <dbReference type="ChEBI" id="CHEBI:57692"/>
    </ligand>
</feature>
<keyword evidence="15" id="KW-0676">Redox-active center</keyword>
<dbReference type="GO" id="GO:0034975">
    <property type="term" value="P:protein folding in endoplasmic reticulum"/>
    <property type="evidence" value="ECO:0007669"/>
    <property type="project" value="InterPro"/>
</dbReference>
<keyword evidence="6" id="KW-0285">Flavoprotein</keyword>
<evidence type="ECO:0000313" key="21">
    <source>
        <dbReference type="Proteomes" id="UP001165289"/>
    </source>
</evidence>
<dbReference type="SUPFAM" id="SSF110019">
    <property type="entry name" value="ERO1-like"/>
    <property type="match status" value="1"/>
</dbReference>
<evidence type="ECO:0000256" key="1">
    <source>
        <dbReference type="ARBA" id="ARBA00001974"/>
    </source>
</evidence>
<reference evidence="20 21" key="1">
    <citation type="journal article" date="2023" name="BMC Biol.">
        <title>The compact genome of the sponge Oopsacas minuta (Hexactinellida) is lacking key metazoan core genes.</title>
        <authorList>
            <person name="Santini S."/>
            <person name="Schenkelaars Q."/>
            <person name="Jourda C."/>
            <person name="Duchesne M."/>
            <person name="Belahbib H."/>
            <person name="Rocher C."/>
            <person name="Selva M."/>
            <person name="Riesgo A."/>
            <person name="Vervoort M."/>
            <person name="Leys S.P."/>
            <person name="Kodjabachian L."/>
            <person name="Le Bivic A."/>
            <person name="Borchiellini C."/>
            <person name="Claverie J.M."/>
            <person name="Renard E."/>
        </authorList>
    </citation>
    <scope>NUCLEOTIDE SEQUENCE [LARGE SCALE GENOMIC DNA]</scope>
    <source>
        <strain evidence="20">SPO-2</strain>
    </source>
</reference>
<dbReference type="GO" id="GO:0005789">
    <property type="term" value="C:endoplasmic reticulum membrane"/>
    <property type="evidence" value="ECO:0007669"/>
    <property type="project" value="UniProtKB-SubCell"/>
</dbReference>
<feature type="chain" id="PRO_5043698040" evidence="19">
    <location>
        <begin position="20"/>
        <end position="450"/>
    </location>
</feature>
<feature type="binding site" evidence="17">
    <location>
        <position position="185"/>
    </location>
    <ligand>
        <name>FAD</name>
        <dbReference type="ChEBI" id="CHEBI:57692"/>
    </ligand>
</feature>
<name>A0AAV7KLB5_9METZ</name>
<feature type="binding site" evidence="17">
    <location>
        <position position="240"/>
    </location>
    <ligand>
        <name>FAD</name>
        <dbReference type="ChEBI" id="CHEBI:57692"/>
    </ligand>
</feature>
<proteinExistence type="inferred from homology"/>
<dbReference type="InterPro" id="IPR007266">
    <property type="entry name" value="Ero1"/>
</dbReference>
<evidence type="ECO:0000256" key="16">
    <source>
        <dbReference type="PIRSR" id="PIRSR017205-1"/>
    </source>
</evidence>
<keyword evidence="10" id="KW-0249">Electron transport</keyword>
<keyword evidence="11" id="KW-0560">Oxidoreductase</keyword>
<dbReference type="EMBL" id="JAKMXF010000003">
    <property type="protein sequence ID" value="KAI6661964.1"/>
    <property type="molecule type" value="Genomic_DNA"/>
</dbReference>
<evidence type="ECO:0000256" key="17">
    <source>
        <dbReference type="PIRSR" id="PIRSR017205-2"/>
    </source>
</evidence>
<comment type="subcellular location">
    <subcellularLocation>
        <location evidence="2">Endoplasmic reticulum membrane</location>
        <topology evidence="2">Peripheral membrane protein</topology>
        <orientation evidence="2">Lumenal side</orientation>
    </subcellularLocation>
</comment>
<evidence type="ECO:0000256" key="13">
    <source>
        <dbReference type="ARBA" id="ARBA00023157"/>
    </source>
</evidence>
<evidence type="ECO:0000256" key="18">
    <source>
        <dbReference type="PIRSR" id="PIRSR017205-3"/>
    </source>
</evidence>
<evidence type="ECO:0000313" key="20">
    <source>
        <dbReference type="EMBL" id="KAI6661964.1"/>
    </source>
</evidence>
<evidence type="ECO:0000256" key="10">
    <source>
        <dbReference type="ARBA" id="ARBA00022982"/>
    </source>
</evidence>
<comment type="cofactor">
    <cofactor evidence="1 17">
        <name>FAD</name>
        <dbReference type="ChEBI" id="CHEBI:57692"/>
    </cofactor>
</comment>